<accession>A0A1J4U0K5</accession>
<name>A0A1J4U0K5_9BACT</name>
<sequence length="217" mass="25284">MRGILLRGLKINFKSMQYYQDIITAKSFKILQNLKRQFNFILIGGWAVFLYTRSLKSKDIDIISDYQLLDKLKEKYDLNKNNRLKKYEIVIDEIDIDIYAPFYSELGIPAEDIGKNTNNVEGFAVPRKEILLILKQIAHNEREGSSKGEKDKIDIISLLNSGGFDFKFYQNVLHAYNLKKYQEGLLTLLNTTAQVKELNLNEYQYSKLKKEVRAQLA</sequence>
<proteinExistence type="predicted"/>
<dbReference type="AlphaFoldDB" id="A0A1J4U0K5"/>
<dbReference type="EMBL" id="MNVB01000048">
    <property type="protein sequence ID" value="OIO16921.1"/>
    <property type="molecule type" value="Genomic_DNA"/>
</dbReference>
<dbReference type="Proteomes" id="UP000182465">
    <property type="component" value="Unassembled WGS sequence"/>
</dbReference>
<comment type="caution">
    <text evidence="1">The sequence shown here is derived from an EMBL/GenBank/DDBJ whole genome shotgun (WGS) entry which is preliminary data.</text>
</comment>
<protein>
    <recommendedName>
        <fullName evidence="3">Nucleotidyl transferase AbiEii/AbiGii toxin family protein</fullName>
    </recommendedName>
</protein>
<evidence type="ECO:0000313" key="1">
    <source>
        <dbReference type="EMBL" id="OIO16921.1"/>
    </source>
</evidence>
<evidence type="ECO:0008006" key="3">
    <source>
        <dbReference type="Google" id="ProtNLM"/>
    </source>
</evidence>
<evidence type="ECO:0000313" key="2">
    <source>
        <dbReference type="Proteomes" id="UP000182465"/>
    </source>
</evidence>
<reference evidence="1 2" key="1">
    <citation type="journal article" date="2016" name="Environ. Microbiol.">
        <title>Genomic resolution of a cold subsurface aquifer community provides metabolic insights for novel microbes adapted to high CO concentrations.</title>
        <authorList>
            <person name="Probst A.J."/>
            <person name="Castelle C.J."/>
            <person name="Singh A."/>
            <person name="Brown C.T."/>
            <person name="Anantharaman K."/>
            <person name="Sharon I."/>
            <person name="Hug L.A."/>
            <person name="Burstein D."/>
            <person name="Emerson J.B."/>
            <person name="Thomas B.C."/>
            <person name="Banfield J.F."/>
        </authorList>
    </citation>
    <scope>NUCLEOTIDE SEQUENCE [LARGE SCALE GENOMIC DNA]</scope>
    <source>
        <strain evidence="1">CG1_02_38_13</strain>
    </source>
</reference>
<gene>
    <name evidence="1" type="ORF">AUJ29_02115</name>
</gene>
<organism evidence="1 2">
    <name type="scientific">Candidatus Kuenenbacteria bacterium CG1_02_38_13</name>
    <dbReference type="NCBI Taxonomy" id="1805235"/>
    <lineage>
        <taxon>Bacteria</taxon>
        <taxon>Candidatus Kueneniibacteriota</taxon>
    </lineage>
</organism>